<feature type="binding site" evidence="7">
    <location>
        <begin position="75"/>
        <end position="76"/>
    </location>
    <ligand>
        <name>substrate</name>
    </ligand>
</feature>
<keyword evidence="4 7" id="KW-0573">Peptidoglycan synthesis</keyword>
<dbReference type="Proteomes" id="UP000184120">
    <property type="component" value="Unassembled WGS sequence"/>
</dbReference>
<sequence length="268" mass="29969">MNDNRPIGVFDSGVGGLMFAKEIKRLLPNESLVYFGDTINLPYGEKSKEQITRFSLNITRFLRENNCKAIVIACNSATANSLKEIKDFVGKDIPVIDVISPIAEKVSFELREQIGVIATKTTVKSGAYKKSIRKRNKHINIIEVATPLLVPVIEEGFANSSISKAVLETYLLNKKLEGIDTIILGCTHYTFLEKEINQLLGGKVDIVNSPLIVVNQVIYQLTKANILASKEVDPIYNFYVSKITDTNTRVAKKFFGKEIELIEQQIEN</sequence>
<dbReference type="InterPro" id="IPR001920">
    <property type="entry name" value="Asp/Glu_race"/>
</dbReference>
<keyword evidence="5 7" id="KW-0413">Isomerase</keyword>
<feature type="binding site" evidence="7">
    <location>
        <begin position="43"/>
        <end position="44"/>
    </location>
    <ligand>
        <name>substrate</name>
    </ligand>
</feature>
<dbReference type="InterPro" id="IPR018187">
    <property type="entry name" value="Asp/Glu_racemase_AS_1"/>
</dbReference>
<dbReference type="STRING" id="1434701.SAMN05443634_105126"/>
<feature type="binding site" evidence="7">
    <location>
        <begin position="187"/>
        <end position="188"/>
    </location>
    <ligand>
        <name>substrate</name>
    </ligand>
</feature>
<accession>A0A1M6X5Z2</accession>
<dbReference type="FunFam" id="3.40.50.1860:FF:000001">
    <property type="entry name" value="Glutamate racemase"/>
    <property type="match status" value="1"/>
</dbReference>
<dbReference type="EC" id="5.1.1.3" evidence="2 7"/>
<dbReference type="OrthoDB" id="9801055at2"/>
<dbReference type="HAMAP" id="MF_00258">
    <property type="entry name" value="Glu_racemase"/>
    <property type="match status" value="1"/>
</dbReference>
<dbReference type="GO" id="GO:0009252">
    <property type="term" value="P:peptidoglycan biosynthetic process"/>
    <property type="evidence" value="ECO:0007669"/>
    <property type="project" value="UniProtKB-UniRule"/>
</dbReference>
<comment type="similarity">
    <text evidence="7">Belongs to the aspartate/glutamate racemases family.</text>
</comment>
<dbReference type="RefSeq" id="WP_072931139.1">
    <property type="nucleotide sequence ID" value="NZ_BMFL01000009.1"/>
</dbReference>
<comment type="pathway">
    <text evidence="7">Cell wall biogenesis; peptidoglycan biosynthesis.</text>
</comment>
<evidence type="ECO:0000256" key="4">
    <source>
        <dbReference type="ARBA" id="ARBA00022984"/>
    </source>
</evidence>
<evidence type="ECO:0000313" key="11">
    <source>
        <dbReference type="Proteomes" id="UP000650994"/>
    </source>
</evidence>
<reference evidence="8" key="1">
    <citation type="journal article" date="2014" name="Int. J. Syst. Evol. Microbiol.">
        <title>Complete genome of a new Firmicutes species belonging to the dominant human colonic microbiota ('Ruminococcus bicirculans') reveals two chromosomes and a selective capacity to utilize plant glucans.</title>
        <authorList>
            <consortium name="NISC Comparative Sequencing Program"/>
            <person name="Wegmann U."/>
            <person name="Louis P."/>
            <person name="Goesmann A."/>
            <person name="Henrissat B."/>
            <person name="Duncan S.H."/>
            <person name="Flint H.J."/>
        </authorList>
    </citation>
    <scope>NUCLEOTIDE SEQUENCE</scope>
    <source>
        <strain evidence="8">CGMCC 1.12707</strain>
    </source>
</reference>
<dbReference type="EMBL" id="BMFL01000009">
    <property type="protein sequence ID" value="GGE98055.1"/>
    <property type="molecule type" value="Genomic_DNA"/>
</dbReference>
<keyword evidence="11" id="KW-1185">Reference proteome</keyword>
<dbReference type="PANTHER" id="PTHR21198:SF2">
    <property type="entry name" value="GLUTAMATE RACEMASE"/>
    <property type="match status" value="1"/>
</dbReference>
<dbReference type="Gene3D" id="3.40.50.1860">
    <property type="match status" value="2"/>
</dbReference>
<dbReference type="UniPathway" id="UPA00219"/>
<comment type="catalytic activity">
    <reaction evidence="1 7">
        <text>L-glutamate = D-glutamate</text>
        <dbReference type="Rhea" id="RHEA:12813"/>
        <dbReference type="ChEBI" id="CHEBI:29985"/>
        <dbReference type="ChEBI" id="CHEBI:29986"/>
        <dbReference type="EC" id="5.1.1.3"/>
    </reaction>
</comment>
<reference evidence="8" key="5">
    <citation type="submission" date="2024-05" db="EMBL/GenBank/DDBJ databases">
        <authorList>
            <person name="Sun Q."/>
            <person name="Zhou Y."/>
        </authorList>
    </citation>
    <scope>NUCLEOTIDE SEQUENCE</scope>
    <source>
        <strain evidence="8">CGMCC 1.12707</strain>
    </source>
</reference>
<dbReference type="NCBIfam" id="TIGR00067">
    <property type="entry name" value="glut_race"/>
    <property type="match status" value="1"/>
</dbReference>
<dbReference type="InterPro" id="IPR004391">
    <property type="entry name" value="Glu_race"/>
</dbReference>
<evidence type="ECO:0000256" key="1">
    <source>
        <dbReference type="ARBA" id="ARBA00001602"/>
    </source>
</evidence>
<feature type="binding site" evidence="7">
    <location>
        <begin position="11"/>
        <end position="12"/>
    </location>
    <ligand>
        <name>substrate</name>
    </ligand>
</feature>
<evidence type="ECO:0000256" key="2">
    <source>
        <dbReference type="ARBA" id="ARBA00013090"/>
    </source>
</evidence>
<dbReference type="EMBL" id="FRBH01000005">
    <property type="protein sequence ID" value="SHL01358.1"/>
    <property type="molecule type" value="Genomic_DNA"/>
</dbReference>
<evidence type="ECO:0000256" key="3">
    <source>
        <dbReference type="ARBA" id="ARBA00022960"/>
    </source>
</evidence>
<name>A0A1M6X5Z2_9FLAO</name>
<dbReference type="SUPFAM" id="SSF53681">
    <property type="entry name" value="Aspartate/glutamate racemase"/>
    <property type="match status" value="2"/>
</dbReference>
<keyword evidence="3 7" id="KW-0133">Cell shape</keyword>
<dbReference type="GO" id="GO:0008360">
    <property type="term" value="P:regulation of cell shape"/>
    <property type="evidence" value="ECO:0007669"/>
    <property type="project" value="UniProtKB-KW"/>
</dbReference>
<evidence type="ECO:0000313" key="10">
    <source>
        <dbReference type="Proteomes" id="UP000184120"/>
    </source>
</evidence>
<dbReference type="GO" id="GO:0008881">
    <property type="term" value="F:glutamate racemase activity"/>
    <property type="evidence" value="ECO:0007669"/>
    <property type="project" value="UniProtKB-UniRule"/>
</dbReference>
<reference evidence="11" key="4">
    <citation type="journal article" date="2019" name="Int. J. Syst. Evol. Microbiol.">
        <title>The Global Catalogue of Microorganisms (GCM) 10K type strain sequencing project: providing services to taxonomists for standard genome sequencing and annotation.</title>
        <authorList>
            <consortium name="The Broad Institute Genomics Platform"/>
            <consortium name="The Broad Institute Genome Sequencing Center for Infectious Disease"/>
            <person name="Wu L."/>
            <person name="Ma J."/>
        </authorList>
    </citation>
    <scope>NUCLEOTIDE SEQUENCE [LARGE SCALE GENOMIC DNA]</scope>
    <source>
        <strain evidence="11">CGMCC 1.12707</strain>
    </source>
</reference>
<protein>
    <recommendedName>
        <fullName evidence="2 7">Glutamate racemase</fullName>
        <ecNumber evidence="2 7">5.1.1.3</ecNumber>
    </recommendedName>
</protein>
<evidence type="ECO:0000256" key="7">
    <source>
        <dbReference type="HAMAP-Rule" id="MF_00258"/>
    </source>
</evidence>
<comment type="function">
    <text evidence="7">Provides the (R)-glutamate required for cell wall biosynthesis.</text>
</comment>
<dbReference type="PANTHER" id="PTHR21198">
    <property type="entry name" value="GLUTAMATE RACEMASE"/>
    <property type="match status" value="1"/>
</dbReference>
<evidence type="ECO:0000313" key="9">
    <source>
        <dbReference type="EMBL" id="SHL01358.1"/>
    </source>
</evidence>
<organism evidence="9 10">
    <name type="scientific">Chishuiella changwenlii</name>
    <dbReference type="NCBI Taxonomy" id="1434701"/>
    <lineage>
        <taxon>Bacteria</taxon>
        <taxon>Pseudomonadati</taxon>
        <taxon>Bacteroidota</taxon>
        <taxon>Flavobacteriia</taxon>
        <taxon>Flavobacteriales</taxon>
        <taxon>Weeksellaceae</taxon>
        <taxon>Chishuiella</taxon>
    </lineage>
</organism>
<dbReference type="Proteomes" id="UP000650994">
    <property type="component" value="Unassembled WGS sequence"/>
</dbReference>
<evidence type="ECO:0000313" key="8">
    <source>
        <dbReference type="EMBL" id="GGE98055.1"/>
    </source>
</evidence>
<dbReference type="Pfam" id="PF01177">
    <property type="entry name" value="Asp_Glu_race"/>
    <property type="match status" value="1"/>
</dbReference>
<dbReference type="PROSITE" id="PS00923">
    <property type="entry name" value="ASP_GLU_RACEMASE_1"/>
    <property type="match status" value="1"/>
</dbReference>
<keyword evidence="6 7" id="KW-0961">Cell wall biogenesis/degradation</keyword>
<reference evidence="9" key="3">
    <citation type="submission" date="2016-11" db="EMBL/GenBank/DDBJ databases">
        <authorList>
            <person name="Jaros S."/>
            <person name="Januszkiewicz K."/>
            <person name="Wedrychowicz H."/>
        </authorList>
    </citation>
    <scope>NUCLEOTIDE SEQUENCE [LARGE SCALE GENOMIC DNA]</scope>
    <source>
        <strain evidence="9">DSM 27989</strain>
    </source>
</reference>
<feature type="active site" description="Proton donor/acceptor" evidence="7">
    <location>
        <position position="74"/>
    </location>
</feature>
<reference evidence="10" key="2">
    <citation type="submission" date="2016-11" db="EMBL/GenBank/DDBJ databases">
        <authorList>
            <person name="Varghese N."/>
            <person name="Submissions S."/>
        </authorList>
    </citation>
    <scope>NUCLEOTIDE SEQUENCE [LARGE SCALE GENOMIC DNA]</scope>
    <source>
        <strain evidence="10">DSM 27989</strain>
    </source>
</reference>
<dbReference type="InterPro" id="IPR015942">
    <property type="entry name" value="Asp/Glu/hydantoin_racemase"/>
</dbReference>
<proteinExistence type="inferred from homology"/>
<feature type="active site" description="Proton donor/acceptor" evidence="7">
    <location>
        <position position="186"/>
    </location>
</feature>
<gene>
    <name evidence="7 8" type="primary">murI</name>
    <name evidence="8" type="ORF">GCM10010984_14520</name>
    <name evidence="9" type="ORF">SAMN05443634_105126</name>
</gene>
<evidence type="ECO:0000256" key="5">
    <source>
        <dbReference type="ARBA" id="ARBA00023235"/>
    </source>
</evidence>
<evidence type="ECO:0000256" key="6">
    <source>
        <dbReference type="ARBA" id="ARBA00023316"/>
    </source>
</evidence>
<dbReference type="GO" id="GO:0071555">
    <property type="term" value="P:cell wall organization"/>
    <property type="evidence" value="ECO:0007669"/>
    <property type="project" value="UniProtKB-KW"/>
</dbReference>
<dbReference type="AlphaFoldDB" id="A0A1M6X5Z2"/>